<dbReference type="EMBL" id="JACHJR010000001">
    <property type="protein sequence ID" value="MBB4949242.1"/>
    <property type="molecule type" value="Genomic_DNA"/>
</dbReference>
<comment type="caution">
    <text evidence="1">The sequence shown here is derived from an EMBL/GenBank/DDBJ whole genome shotgun (WGS) entry which is preliminary data.</text>
</comment>
<dbReference type="AlphaFoldDB" id="A0A7W7WIX2"/>
<evidence type="ECO:0000313" key="1">
    <source>
        <dbReference type="EMBL" id="MBB4949242.1"/>
    </source>
</evidence>
<sequence>MSNADRQAESWIEITARLEQTQSVEPTIYADGDWSIIERTTLTVTRSGSADTNPTDKAS</sequence>
<gene>
    <name evidence="1" type="ORF">F4556_004777</name>
</gene>
<dbReference type="RefSeq" id="WP_184919420.1">
    <property type="nucleotide sequence ID" value="NZ_JACHJR010000001.1"/>
</dbReference>
<organism evidence="1 2">
    <name type="scientific">Kitasatospora gansuensis</name>
    <dbReference type="NCBI Taxonomy" id="258050"/>
    <lineage>
        <taxon>Bacteria</taxon>
        <taxon>Bacillati</taxon>
        <taxon>Actinomycetota</taxon>
        <taxon>Actinomycetes</taxon>
        <taxon>Kitasatosporales</taxon>
        <taxon>Streptomycetaceae</taxon>
        <taxon>Kitasatospora</taxon>
    </lineage>
</organism>
<accession>A0A7W7WIX2</accession>
<keyword evidence="2" id="KW-1185">Reference proteome</keyword>
<reference evidence="1 2" key="1">
    <citation type="submission" date="2020-08" db="EMBL/GenBank/DDBJ databases">
        <title>Sequencing the genomes of 1000 actinobacteria strains.</title>
        <authorList>
            <person name="Klenk H.-P."/>
        </authorList>
    </citation>
    <scope>NUCLEOTIDE SEQUENCE [LARGE SCALE GENOMIC DNA]</scope>
    <source>
        <strain evidence="1 2">DSM 44786</strain>
    </source>
</reference>
<evidence type="ECO:0000313" key="2">
    <source>
        <dbReference type="Proteomes" id="UP000573327"/>
    </source>
</evidence>
<dbReference type="Proteomes" id="UP000573327">
    <property type="component" value="Unassembled WGS sequence"/>
</dbReference>
<proteinExistence type="predicted"/>
<protein>
    <submittedName>
        <fullName evidence="1">Uncharacterized protein</fullName>
    </submittedName>
</protein>
<name>A0A7W7WIX2_9ACTN</name>